<dbReference type="RefSeq" id="WP_154916869.1">
    <property type="nucleotide sequence ID" value="NZ_VUOE01000001.1"/>
</dbReference>
<protein>
    <submittedName>
        <fullName evidence="1">Uncharacterized protein</fullName>
    </submittedName>
</protein>
<dbReference type="AlphaFoldDB" id="A0A5B2TVH8"/>
<evidence type="ECO:0000313" key="2">
    <source>
        <dbReference type="Proteomes" id="UP000323188"/>
    </source>
</evidence>
<sequence length="92" mass="10559">MDTIRTYDALNRMRELTMLSTPFSMEFVTCNYSQNKSDGLKKVDKALLRTGLSRDKSERAEVLIGYTEEPSGSPKWFYLPLLTKFNGFVVIP</sequence>
<comment type="caution">
    <text evidence="1">The sequence shown here is derived from an EMBL/GenBank/DDBJ whole genome shotgun (WGS) entry which is preliminary data.</text>
</comment>
<proteinExistence type="predicted"/>
<evidence type="ECO:0000313" key="1">
    <source>
        <dbReference type="EMBL" id="KAA2218249.1"/>
    </source>
</evidence>
<dbReference type="EMBL" id="VUOE01000001">
    <property type="protein sequence ID" value="KAA2218249.1"/>
    <property type="molecule type" value="Genomic_DNA"/>
</dbReference>
<reference evidence="1 2" key="1">
    <citation type="submission" date="2019-09" db="EMBL/GenBank/DDBJ databases">
        <authorList>
            <person name="Khan S.A."/>
            <person name="Jeon C.O."/>
            <person name="Chun B.H."/>
            <person name="Jeong S.E."/>
        </authorList>
    </citation>
    <scope>NUCLEOTIDE SEQUENCE [LARGE SCALE GENOMIC DNA]</scope>
    <source>
        <strain evidence="1 2">KCTC 42508</strain>
    </source>
</reference>
<organism evidence="1 2">
    <name type="scientific">Maribacter flavus</name>
    <dbReference type="NCBI Taxonomy" id="1658664"/>
    <lineage>
        <taxon>Bacteria</taxon>
        <taxon>Pseudomonadati</taxon>
        <taxon>Bacteroidota</taxon>
        <taxon>Flavobacteriia</taxon>
        <taxon>Flavobacteriales</taxon>
        <taxon>Flavobacteriaceae</taxon>
        <taxon>Maribacter</taxon>
    </lineage>
</organism>
<accession>A0A5B2TVH8</accession>
<name>A0A5B2TVH8_9FLAO</name>
<gene>
    <name evidence="1" type="ORF">F0361_01115</name>
</gene>
<dbReference type="Proteomes" id="UP000323188">
    <property type="component" value="Unassembled WGS sequence"/>
</dbReference>